<sequence length="171" mass="19017">MVLIDVEERESYGTFSDDDIAGLRSEASQREIARSNPRFIEEHEKPFHLPWFTKIMIGIAVLGFMCIGTLLLTAFFSGKLGMMSVTRGDLAKLATISGVPGVRKSKLLKAALDQGKYCEEHPHSKECLELNTSVYGTRIPKGRIKKTVFKGLIDYKKIKKIPSIAGDSLAR</sequence>
<name>A0A7S0I495_9CRYP</name>
<keyword evidence="1" id="KW-1133">Transmembrane helix</keyword>
<dbReference type="EMBL" id="HBEO01036522">
    <property type="protein sequence ID" value="CAD8510440.1"/>
    <property type="molecule type" value="Transcribed_RNA"/>
</dbReference>
<proteinExistence type="predicted"/>
<reference evidence="2" key="1">
    <citation type="submission" date="2021-01" db="EMBL/GenBank/DDBJ databases">
        <authorList>
            <person name="Corre E."/>
            <person name="Pelletier E."/>
            <person name="Niang G."/>
            <person name="Scheremetjew M."/>
            <person name="Finn R."/>
            <person name="Kale V."/>
            <person name="Holt S."/>
            <person name="Cochrane G."/>
            <person name="Meng A."/>
            <person name="Brown T."/>
            <person name="Cohen L."/>
        </authorList>
    </citation>
    <scope>NUCLEOTIDE SEQUENCE</scope>
    <source>
        <strain evidence="2">CCMP325</strain>
    </source>
</reference>
<dbReference type="AlphaFoldDB" id="A0A7S0I495"/>
<evidence type="ECO:0000256" key="1">
    <source>
        <dbReference type="SAM" id="Phobius"/>
    </source>
</evidence>
<gene>
    <name evidence="2" type="ORF">HPHI1048_LOCUS24752</name>
</gene>
<keyword evidence="1" id="KW-0472">Membrane</keyword>
<protein>
    <submittedName>
        <fullName evidence="2">Uncharacterized protein</fullName>
    </submittedName>
</protein>
<feature type="transmembrane region" description="Helical" evidence="1">
    <location>
        <begin position="55"/>
        <end position="77"/>
    </location>
</feature>
<accession>A0A7S0I495</accession>
<organism evidence="2">
    <name type="scientific">Hanusia phi</name>
    <dbReference type="NCBI Taxonomy" id="3032"/>
    <lineage>
        <taxon>Eukaryota</taxon>
        <taxon>Cryptophyceae</taxon>
        <taxon>Pyrenomonadales</taxon>
        <taxon>Geminigeraceae</taxon>
        <taxon>Hanusia</taxon>
    </lineage>
</organism>
<evidence type="ECO:0000313" key="2">
    <source>
        <dbReference type="EMBL" id="CAD8510440.1"/>
    </source>
</evidence>
<keyword evidence="1" id="KW-0812">Transmembrane</keyword>